<dbReference type="GO" id="GO:0004222">
    <property type="term" value="F:metalloendopeptidase activity"/>
    <property type="evidence" value="ECO:0007669"/>
    <property type="project" value="UniProtKB-UniRule"/>
</dbReference>
<evidence type="ECO:0000313" key="12">
    <source>
        <dbReference type="WBParaSite" id="PTRK_0000530900.1"/>
    </source>
</evidence>
<evidence type="ECO:0000256" key="3">
    <source>
        <dbReference type="ARBA" id="ARBA00022723"/>
    </source>
</evidence>
<keyword evidence="2 9" id="KW-0645">Protease</keyword>
<dbReference type="WBParaSite" id="PTRK_0000530900.1">
    <property type="protein sequence ID" value="PTRK_0000530900.1"/>
    <property type="gene ID" value="PTRK_0000530900"/>
</dbReference>
<accession>A0A0N4ZCQ6</accession>
<evidence type="ECO:0000256" key="9">
    <source>
        <dbReference type="RuleBase" id="RU361183"/>
    </source>
</evidence>
<comment type="cofactor">
    <cofactor evidence="9">
        <name>Zn(2+)</name>
        <dbReference type="ChEBI" id="CHEBI:29105"/>
    </cofactor>
    <text evidence="9">Binds 1 zinc ion per subunit.</text>
</comment>
<evidence type="ECO:0000313" key="11">
    <source>
        <dbReference type="Proteomes" id="UP000038045"/>
    </source>
</evidence>
<sequence>MTPRCNTLFQLLRPFNTSYVRRYRRDVEKAHGYQWTSPIKYLTITLPHKKQKYIGFALEKISNRTCLSFSKITKIKISPNLYLLHDSPCISIFGRFNELHSKHSVSFINIKCDDIGSIHQELGLIFGLPLEHTRNDRDSYVTIRQENVIESKIVDFQKSEGNDSMDVPYDYGSQMHYGKNSFAKEQTNSIEPADINYLNTIGHNFGFQFNDYKRLNSYHCHYMCNSHLEKGCERNGYVDRATCDKCICPPHFSGTYCDKYKKTKSDCGENVVFNATTEAQTFTIKGEKKCYFYINTDENSKIELTIINMNIGNEEKCLVDEYLEVRYKKDPSVMGALFCKDKNNVLMTSEGNDISIFYKSSFSGNNVELSFKKV</sequence>
<evidence type="ECO:0000259" key="10">
    <source>
        <dbReference type="PROSITE" id="PS51864"/>
    </source>
</evidence>
<dbReference type="SMART" id="SM00235">
    <property type="entry name" value="ZnMc"/>
    <property type="match status" value="1"/>
</dbReference>
<dbReference type="GO" id="GO:0006508">
    <property type="term" value="P:proteolysis"/>
    <property type="evidence" value="ECO:0007669"/>
    <property type="project" value="UniProtKB-KW"/>
</dbReference>
<feature type="domain" description="Peptidase M12A" evidence="10">
    <location>
        <begin position="21"/>
        <end position="225"/>
    </location>
</feature>
<dbReference type="PANTHER" id="PTHR10127">
    <property type="entry name" value="DISCOIDIN, CUB, EGF, LAMININ , AND ZINC METALLOPROTEASE DOMAIN CONTAINING"/>
    <property type="match status" value="1"/>
</dbReference>
<organism evidence="11 12">
    <name type="scientific">Parastrongyloides trichosuri</name>
    <name type="common">Possum-specific nematode worm</name>
    <dbReference type="NCBI Taxonomy" id="131310"/>
    <lineage>
        <taxon>Eukaryota</taxon>
        <taxon>Metazoa</taxon>
        <taxon>Ecdysozoa</taxon>
        <taxon>Nematoda</taxon>
        <taxon>Chromadorea</taxon>
        <taxon>Rhabditida</taxon>
        <taxon>Tylenchina</taxon>
        <taxon>Panagrolaimomorpha</taxon>
        <taxon>Strongyloidoidea</taxon>
        <taxon>Strongyloididae</taxon>
        <taxon>Parastrongyloides</taxon>
    </lineage>
</organism>
<dbReference type="Pfam" id="PF01400">
    <property type="entry name" value="Astacin"/>
    <property type="match status" value="1"/>
</dbReference>
<dbReference type="InterPro" id="IPR035914">
    <property type="entry name" value="Sperma_CUB_dom_sf"/>
</dbReference>
<dbReference type="AlphaFoldDB" id="A0A0N4ZCQ6"/>
<protein>
    <recommendedName>
        <fullName evidence="9">Metalloendopeptidase</fullName>
        <ecNumber evidence="9">3.4.24.-</ecNumber>
    </recommendedName>
</protein>
<dbReference type="STRING" id="131310.A0A0N4ZCQ6"/>
<evidence type="ECO:0000256" key="8">
    <source>
        <dbReference type="PROSITE-ProRule" id="PRU01211"/>
    </source>
</evidence>
<keyword evidence="1" id="KW-0245">EGF-like domain</keyword>
<dbReference type="SMART" id="SM00042">
    <property type="entry name" value="CUB"/>
    <property type="match status" value="1"/>
</dbReference>
<keyword evidence="5 9" id="KW-0862">Zinc</keyword>
<keyword evidence="11" id="KW-1185">Reference proteome</keyword>
<dbReference type="Gene3D" id="2.60.120.290">
    <property type="entry name" value="Spermadhesin, CUB domain"/>
    <property type="match status" value="1"/>
</dbReference>
<evidence type="ECO:0000256" key="2">
    <source>
        <dbReference type="ARBA" id="ARBA00022670"/>
    </source>
</evidence>
<keyword evidence="7" id="KW-1015">Disulfide bond</keyword>
<keyword evidence="4 9" id="KW-0378">Hydrolase</keyword>
<comment type="caution">
    <text evidence="8">Lacks conserved residue(s) required for the propagation of feature annotation.</text>
</comment>
<dbReference type="EC" id="3.4.24.-" evidence="9"/>
<dbReference type="PANTHER" id="PTHR10127:SF780">
    <property type="entry name" value="METALLOENDOPEPTIDASE"/>
    <property type="match status" value="1"/>
</dbReference>
<reference evidence="12" key="1">
    <citation type="submission" date="2017-02" db="UniProtKB">
        <authorList>
            <consortium name="WormBaseParasite"/>
        </authorList>
    </citation>
    <scope>IDENTIFICATION</scope>
</reference>
<evidence type="ECO:0000256" key="4">
    <source>
        <dbReference type="ARBA" id="ARBA00022801"/>
    </source>
</evidence>
<feature type="active site" evidence="8">
    <location>
        <position position="121"/>
    </location>
</feature>
<dbReference type="PROSITE" id="PS51864">
    <property type="entry name" value="ASTACIN"/>
    <property type="match status" value="1"/>
</dbReference>
<evidence type="ECO:0000256" key="1">
    <source>
        <dbReference type="ARBA" id="ARBA00022536"/>
    </source>
</evidence>
<proteinExistence type="predicted"/>
<dbReference type="PRINTS" id="PR00480">
    <property type="entry name" value="ASTACIN"/>
</dbReference>
<dbReference type="GO" id="GO:0008270">
    <property type="term" value="F:zinc ion binding"/>
    <property type="evidence" value="ECO:0007669"/>
    <property type="project" value="InterPro"/>
</dbReference>
<dbReference type="Proteomes" id="UP000038045">
    <property type="component" value="Unplaced"/>
</dbReference>
<dbReference type="InterPro" id="IPR000859">
    <property type="entry name" value="CUB_dom"/>
</dbReference>
<keyword evidence="6 9" id="KW-0482">Metalloprotease</keyword>
<evidence type="ECO:0000256" key="5">
    <source>
        <dbReference type="ARBA" id="ARBA00022833"/>
    </source>
</evidence>
<dbReference type="InterPro" id="IPR001506">
    <property type="entry name" value="Peptidase_M12A"/>
</dbReference>
<dbReference type="Gene3D" id="3.40.390.10">
    <property type="entry name" value="Collagenase (Catalytic Domain)"/>
    <property type="match status" value="1"/>
</dbReference>
<dbReference type="SUPFAM" id="SSF49854">
    <property type="entry name" value="Spermadhesin, CUB domain"/>
    <property type="match status" value="1"/>
</dbReference>
<dbReference type="Pfam" id="PF00431">
    <property type="entry name" value="CUB"/>
    <property type="match status" value="1"/>
</dbReference>
<dbReference type="SUPFAM" id="SSF55486">
    <property type="entry name" value="Metalloproteases ('zincins'), catalytic domain"/>
    <property type="match status" value="1"/>
</dbReference>
<dbReference type="InterPro" id="IPR006026">
    <property type="entry name" value="Peptidase_Metallo"/>
</dbReference>
<dbReference type="InterPro" id="IPR024079">
    <property type="entry name" value="MetalloPept_cat_dom_sf"/>
</dbReference>
<evidence type="ECO:0000256" key="6">
    <source>
        <dbReference type="ARBA" id="ARBA00023049"/>
    </source>
</evidence>
<name>A0A0N4ZCQ6_PARTI</name>
<keyword evidence="3 9" id="KW-0479">Metal-binding</keyword>
<evidence type="ECO:0000256" key="7">
    <source>
        <dbReference type="ARBA" id="ARBA00023157"/>
    </source>
</evidence>